<protein>
    <submittedName>
        <fullName evidence="1">Uncharacterized protein</fullName>
    </submittedName>
</protein>
<accession>A0A6C0B0N7</accession>
<organism evidence="1">
    <name type="scientific">viral metagenome</name>
    <dbReference type="NCBI Taxonomy" id="1070528"/>
    <lineage>
        <taxon>unclassified sequences</taxon>
        <taxon>metagenomes</taxon>
        <taxon>organismal metagenomes</taxon>
    </lineage>
</organism>
<evidence type="ECO:0000313" key="1">
    <source>
        <dbReference type="EMBL" id="QHS85079.1"/>
    </source>
</evidence>
<dbReference type="AlphaFoldDB" id="A0A6C0B0N7"/>
<name>A0A6C0B0N7_9ZZZZ</name>
<sequence>MIYLILFVTILGVLLFKLFDILNKQFRVTPVSTSSLSSSNDPGYINPILPRKTDVTEIYKDISIEPYGCFSSVDEKFFLKEINKYSNKNVFDSGIIISESRRSDDMKELIQQVINNGFDQYGYSMLHKYNNDPDGYSKNMNIKEIGVLGKLAGYNYISVFKIDEHTRGKIYLTYSPPMDDENKKHVAVSDVPGFTLTPKLNNYTNEEEKAPGKEMACGYPCLPYDKPMTFDDNGVTRQYMCGSVAYPDIKSPTRFAVYRIVEKI</sequence>
<reference evidence="1" key="1">
    <citation type="journal article" date="2020" name="Nature">
        <title>Giant virus diversity and host interactions through global metagenomics.</title>
        <authorList>
            <person name="Schulz F."/>
            <person name="Roux S."/>
            <person name="Paez-Espino D."/>
            <person name="Jungbluth S."/>
            <person name="Walsh D.A."/>
            <person name="Denef V.J."/>
            <person name="McMahon K.D."/>
            <person name="Konstantinidis K.T."/>
            <person name="Eloe-Fadrosh E.A."/>
            <person name="Kyrpides N.C."/>
            <person name="Woyke T."/>
        </authorList>
    </citation>
    <scope>NUCLEOTIDE SEQUENCE</scope>
    <source>
        <strain evidence="1">GVMAG-M-3300009182-67</strain>
    </source>
</reference>
<proteinExistence type="predicted"/>
<dbReference type="EMBL" id="MN739040">
    <property type="protein sequence ID" value="QHS85079.1"/>
    <property type="molecule type" value="Genomic_DNA"/>
</dbReference>